<evidence type="ECO:0000313" key="3">
    <source>
        <dbReference type="Proteomes" id="UP000095679"/>
    </source>
</evidence>
<keyword evidence="2" id="KW-0547">Nucleotide-binding</keyword>
<dbReference type="InterPro" id="IPR027417">
    <property type="entry name" value="P-loop_NTPase"/>
</dbReference>
<dbReference type="InterPro" id="IPR007694">
    <property type="entry name" value="DNA_helicase_DnaB-like_C"/>
</dbReference>
<dbReference type="Pfam" id="PF03796">
    <property type="entry name" value="DnaB_C"/>
    <property type="match status" value="1"/>
</dbReference>
<accession>A0A174FDQ9</accession>
<dbReference type="PANTHER" id="PTHR30153:SF2">
    <property type="entry name" value="REPLICATIVE DNA HELICASE"/>
    <property type="match status" value="1"/>
</dbReference>
<dbReference type="GO" id="GO:0005829">
    <property type="term" value="C:cytosol"/>
    <property type="evidence" value="ECO:0007669"/>
    <property type="project" value="TreeGrafter"/>
</dbReference>
<proteinExistence type="predicted"/>
<dbReference type="RefSeq" id="WP_055298872.1">
    <property type="nucleotide sequence ID" value="NZ_BLYK01000078.1"/>
</dbReference>
<dbReference type="Gene3D" id="3.40.50.300">
    <property type="entry name" value="P-loop containing nucleotide triphosphate hydrolases"/>
    <property type="match status" value="1"/>
</dbReference>
<protein>
    <submittedName>
        <fullName evidence="2">Replicative DNA helicase</fullName>
        <ecNumber evidence="2">3.6.4.12</ecNumber>
    </submittedName>
</protein>
<dbReference type="SUPFAM" id="SSF52540">
    <property type="entry name" value="P-loop containing nucleoside triphosphate hydrolases"/>
    <property type="match status" value="1"/>
</dbReference>
<dbReference type="AlphaFoldDB" id="A0A174FDQ9"/>
<evidence type="ECO:0000259" key="1">
    <source>
        <dbReference type="PROSITE" id="PS51199"/>
    </source>
</evidence>
<dbReference type="EC" id="3.6.4.12" evidence="2"/>
<dbReference type="PANTHER" id="PTHR30153">
    <property type="entry name" value="REPLICATIVE DNA HELICASE DNAB"/>
    <property type="match status" value="1"/>
</dbReference>
<evidence type="ECO:0000313" key="2">
    <source>
        <dbReference type="EMBL" id="CUO46809.1"/>
    </source>
</evidence>
<reference evidence="2 3" key="1">
    <citation type="submission" date="2015-09" db="EMBL/GenBank/DDBJ databases">
        <authorList>
            <consortium name="Pathogen Informatics"/>
        </authorList>
    </citation>
    <scope>NUCLEOTIDE SEQUENCE [LARGE SCALE GENOMIC DNA]</scope>
    <source>
        <strain evidence="2 3">2789STDY5834835</strain>
    </source>
</reference>
<dbReference type="EMBL" id="CYZL01000015">
    <property type="protein sequence ID" value="CUO46809.1"/>
    <property type="molecule type" value="Genomic_DNA"/>
</dbReference>
<dbReference type="Proteomes" id="UP000095679">
    <property type="component" value="Unassembled WGS sequence"/>
</dbReference>
<gene>
    <name evidence="2" type="primary">dnaB</name>
    <name evidence="2" type="ORF">ERS852450_01850</name>
</gene>
<organism evidence="2 3">
    <name type="scientific">Anaerobutyricum hallii</name>
    <dbReference type="NCBI Taxonomy" id="39488"/>
    <lineage>
        <taxon>Bacteria</taxon>
        <taxon>Bacillati</taxon>
        <taxon>Bacillota</taxon>
        <taxon>Clostridia</taxon>
        <taxon>Lachnospirales</taxon>
        <taxon>Lachnospiraceae</taxon>
        <taxon>Anaerobutyricum</taxon>
    </lineage>
</organism>
<dbReference type="GO" id="GO:0016787">
    <property type="term" value="F:hydrolase activity"/>
    <property type="evidence" value="ECO:0007669"/>
    <property type="project" value="UniProtKB-KW"/>
</dbReference>
<keyword evidence="2" id="KW-0378">Hydrolase</keyword>
<feature type="domain" description="SF4 helicase" evidence="1">
    <location>
        <begin position="24"/>
        <end position="310"/>
    </location>
</feature>
<keyword evidence="2" id="KW-0347">Helicase</keyword>
<name>A0A174FDQ9_9FIRM</name>
<keyword evidence="2" id="KW-0067">ATP-binding</keyword>
<dbReference type="PROSITE" id="PS51199">
    <property type="entry name" value="SF4_HELICASE"/>
    <property type="match status" value="1"/>
</dbReference>
<sequence length="337" mass="38426">MEQQSKFISNKDYMVNSLSADIEDFVKGGRIKSGYRNLDLITNLYPGFYVLGAVSSLGKTTFIHQMADQIACAGQPVLFFSLEQTRLELTTKSLSRIMAQVDARTARTSLQIRKGRVDERVMAAERIYNEYANNVYVVENTFSATMESIENDVEIFIKEKRQKPVVVIDYLQVIQPPEGSNKTAKDLVDMHVSRLKKLQAKHKLVMMVVSSFNRQNYLTQVDFESFKESGGIEYTADVVWGLQLEVLHDALFNSAAKINEKRQKIKEAKAANPRRVELVCLKNRFGVSSYTCNFEYFPQFDLFRPVMPQNVSELSMENADPDGFVRLPESFNTPFDA</sequence>
<dbReference type="GO" id="GO:0003678">
    <property type="term" value="F:DNA helicase activity"/>
    <property type="evidence" value="ECO:0007669"/>
    <property type="project" value="UniProtKB-EC"/>
</dbReference>
<dbReference type="GO" id="GO:0005524">
    <property type="term" value="F:ATP binding"/>
    <property type="evidence" value="ECO:0007669"/>
    <property type="project" value="InterPro"/>
</dbReference>
<dbReference type="GO" id="GO:0006260">
    <property type="term" value="P:DNA replication"/>
    <property type="evidence" value="ECO:0007669"/>
    <property type="project" value="InterPro"/>
</dbReference>